<dbReference type="EMBL" id="CADEBD010000303">
    <property type="protein sequence ID" value="CAB3237407.1"/>
    <property type="molecule type" value="Genomic_DNA"/>
</dbReference>
<gene>
    <name evidence="10" type="ORF">APLA_LOCUS7867</name>
</gene>
<dbReference type="GO" id="GO:0060070">
    <property type="term" value="P:canonical Wnt signaling pathway"/>
    <property type="evidence" value="ECO:0007669"/>
    <property type="project" value="TreeGrafter"/>
</dbReference>
<dbReference type="OrthoDB" id="7492448at2759"/>
<evidence type="ECO:0000256" key="1">
    <source>
        <dbReference type="ARBA" id="ARBA00004498"/>
    </source>
</evidence>
<keyword evidence="3 8" id="KW-0217">Developmental protein</keyword>
<feature type="region of interest" description="Disordered" evidence="9">
    <location>
        <begin position="483"/>
        <end position="502"/>
    </location>
</feature>
<comment type="caution">
    <text evidence="10">The sequence shown here is derived from an EMBL/GenBank/DDBJ whole genome shotgun (WGS) entry which is preliminary data.</text>
</comment>
<evidence type="ECO:0000256" key="7">
    <source>
        <dbReference type="ARBA" id="ARBA00023157"/>
    </source>
</evidence>
<dbReference type="GO" id="GO:0005125">
    <property type="term" value="F:cytokine activity"/>
    <property type="evidence" value="ECO:0007669"/>
    <property type="project" value="TreeGrafter"/>
</dbReference>
<keyword evidence="7" id="KW-1015">Disulfide bond</keyword>
<keyword evidence="4" id="KW-0964">Secreted</keyword>
<evidence type="ECO:0000256" key="5">
    <source>
        <dbReference type="ARBA" id="ARBA00022530"/>
    </source>
</evidence>
<dbReference type="Proteomes" id="UP000494256">
    <property type="component" value="Unassembled WGS sequence"/>
</dbReference>
<dbReference type="Pfam" id="PF00110">
    <property type="entry name" value="wnt"/>
    <property type="match status" value="2"/>
</dbReference>
<name>A0A8S0ZV39_ARCPL</name>
<keyword evidence="5" id="KW-0272">Extracellular matrix</keyword>
<dbReference type="PRINTS" id="PR01349">
    <property type="entry name" value="WNTPROTEIN"/>
</dbReference>
<dbReference type="InterPro" id="IPR043158">
    <property type="entry name" value="Wnt_C"/>
</dbReference>
<feature type="region of interest" description="Disordered" evidence="9">
    <location>
        <begin position="508"/>
        <end position="554"/>
    </location>
</feature>
<evidence type="ECO:0000313" key="10">
    <source>
        <dbReference type="EMBL" id="CAB3237407.1"/>
    </source>
</evidence>
<dbReference type="GO" id="GO:0045165">
    <property type="term" value="P:cell fate commitment"/>
    <property type="evidence" value="ECO:0007669"/>
    <property type="project" value="TreeGrafter"/>
</dbReference>
<dbReference type="CDD" id="cd19343">
    <property type="entry name" value="Wnt_Wnt11"/>
    <property type="match status" value="1"/>
</dbReference>
<evidence type="ECO:0000256" key="3">
    <source>
        <dbReference type="ARBA" id="ARBA00022473"/>
    </source>
</evidence>
<comment type="function">
    <text evidence="8">Ligand for members of the frizzled family of seven transmembrane receptors.</text>
</comment>
<proteinExistence type="inferred from homology"/>
<dbReference type="Gene3D" id="3.30.2460.20">
    <property type="match status" value="1"/>
</dbReference>
<feature type="compositionally biased region" description="Basic residues" evidence="9">
    <location>
        <begin position="522"/>
        <end position="550"/>
    </location>
</feature>
<dbReference type="PANTHER" id="PTHR12027">
    <property type="entry name" value="WNT RELATED"/>
    <property type="match status" value="1"/>
</dbReference>
<sequence>MSLFVDLRQIKSSVTNLSEMVDKISSSVTKEKKQDERPKRDEILYSSSMYKPTTVGFGVRFSSQEDVYQSLPMPSSRLRSHVSMPNLDKSDNVFEKPLVSRHEGRKKIVEIDEERDDKNRPAIQLSTENLSEWVIASIIKRPHFDDVADTHPMDFLEDLNYYISELRMTEDKKLPFIISCLEGMPLMWARCFRNEFTDVQSFCSAFEQEFWGSDRQKAVLYDMKLGKYDDGNPRISMSEYFLHKVSNYRHLTPPPSDLEIVYSLAAHFPTAVELELRLAPKPTLREAYRVLRRREGEAADFLPNYLALHESEGNWTESDCLDARRNGVLWSGQARACRRQPAAMPHVAAAARLARTACLAAHAGERWNCSSIELAPKYTPDLLTGTREQAYVYAMSAAALAWSVARACAAGSLAACSCAAPPRAPPRPPRQAQVTPAEPHARFKWGGCGDNYQWAERFAKQFLDSHEIDVREGKVDQFIEMDTTTTELPTTTTTLEPTTVPPVVILVDDQPAPANTTDAPKNRRKGRRGRKRLPRSPRRGRPTRKRFRSRSRYDYEDRGSRYRNIEYRMAADDPRFDPQVDLQTRLERLRSLIASANLMNGRFGRKAVSAGMRTKCTCHGVSGSCSVRTCWRALPPLARVAGALAGEAARAAPLRPRRRHTRRVRPKLRYVTPSPDYCEPDPAAGSLGTHGRKCNASVGSGPGGCGRLCCGRGRRALRSSRLERCHCRYHWCCRVDCQLCRLTTEEHYCN</sequence>
<evidence type="ECO:0000256" key="6">
    <source>
        <dbReference type="ARBA" id="ARBA00022687"/>
    </source>
</evidence>
<evidence type="ECO:0000313" key="11">
    <source>
        <dbReference type="Proteomes" id="UP000494256"/>
    </source>
</evidence>
<dbReference type="PANTHER" id="PTHR12027:SF102">
    <property type="entry name" value="PROTEIN WNT"/>
    <property type="match status" value="1"/>
</dbReference>
<protein>
    <recommendedName>
        <fullName evidence="8">Protein Wnt</fullName>
    </recommendedName>
</protein>
<evidence type="ECO:0000256" key="9">
    <source>
        <dbReference type="SAM" id="MobiDB-lite"/>
    </source>
</evidence>
<dbReference type="GO" id="GO:0005109">
    <property type="term" value="F:frizzled binding"/>
    <property type="evidence" value="ECO:0007669"/>
    <property type="project" value="TreeGrafter"/>
</dbReference>
<comment type="similarity">
    <text evidence="2 8">Belongs to the Wnt family.</text>
</comment>
<evidence type="ECO:0000256" key="8">
    <source>
        <dbReference type="RuleBase" id="RU003500"/>
    </source>
</evidence>
<evidence type="ECO:0000256" key="2">
    <source>
        <dbReference type="ARBA" id="ARBA00005683"/>
    </source>
</evidence>
<evidence type="ECO:0000256" key="4">
    <source>
        <dbReference type="ARBA" id="ARBA00022525"/>
    </source>
</evidence>
<organism evidence="10 11">
    <name type="scientific">Arctia plantaginis</name>
    <name type="common">Wood tiger moth</name>
    <name type="synonym">Phalaena plantaginis</name>
    <dbReference type="NCBI Taxonomy" id="874455"/>
    <lineage>
        <taxon>Eukaryota</taxon>
        <taxon>Metazoa</taxon>
        <taxon>Ecdysozoa</taxon>
        <taxon>Arthropoda</taxon>
        <taxon>Hexapoda</taxon>
        <taxon>Insecta</taxon>
        <taxon>Pterygota</taxon>
        <taxon>Neoptera</taxon>
        <taxon>Endopterygota</taxon>
        <taxon>Lepidoptera</taxon>
        <taxon>Glossata</taxon>
        <taxon>Ditrysia</taxon>
        <taxon>Noctuoidea</taxon>
        <taxon>Erebidae</taxon>
        <taxon>Arctiinae</taxon>
        <taxon>Arctia</taxon>
    </lineage>
</organism>
<comment type="subcellular location">
    <subcellularLocation>
        <location evidence="1 8">Secreted</location>
        <location evidence="1 8">Extracellular space</location>
        <location evidence="1 8">Extracellular matrix</location>
    </subcellularLocation>
</comment>
<dbReference type="GO" id="GO:0030182">
    <property type="term" value="P:neuron differentiation"/>
    <property type="evidence" value="ECO:0007669"/>
    <property type="project" value="TreeGrafter"/>
</dbReference>
<accession>A0A8S0ZV39</accession>
<reference evidence="10 11" key="1">
    <citation type="submission" date="2020-04" db="EMBL/GenBank/DDBJ databases">
        <authorList>
            <person name="Wallbank WR R."/>
            <person name="Pardo Diaz C."/>
            <person name="Kozak K."/>
            <person name="Martin S."/>
            <person name="Jiggins C."/>
            <person name="Moest M."/>
            <person name="Warren A I."/>
            <person name="Byers J.R.P. K."/>
            <person name="Montejo-Kovacevich G."/>
            <person name="Yen C E."/>
        </authorList>
    </citation>
    <scope>NUCLEOTIDE SEQUENCE [LARGE SCALE GENOMIC DNA]</scope>
</reference>
<dbReference type="AlphaFoldDB" id="A0A8S0ZV39"/>
<dbReference type="GO" id="GO:0005615">
    <property type="term" value="C:extracellular space"/>
    <property type="evidence" value="ECO:0007669"/>
    <property type="project" value="TreeGrafter"/>
</dbReference>
<keyword evidence="6 8" id="KW-0879">Wnt signaling pathway</keyword>
<dbReference type="InterPro" id="IPR005817">
    <property type="entry name" value="Wnt"/>
</dbReference>
<dbReference type="SMART" id="SM00097">
    <property type="entry name" value="WNT1"/>
    <property type="match status" value="1"/>
</dbReference>